<gene>
    <name evidence="1" type="ORF">M408DRAFT_105702</name>
</gene>
<dbReference type="AlphaFoldDB" id="A0A0C2WU48"/>
<reference evidence="1 2" key="1">
    <citation type="submission" date="2014-04" db="EMBL/GenBank/DDBJ databases">
        <authorList>
            <consortium name="DOE Joint Genome Institute"/>
            <person name="Kuo A."/>
            <person name="Zuccaro A."/>
            <person name="Kohler A."/>
            <person name="Nagy L.G."/>
            <person name="Floudas D."/>
            <person name="Copeland A."/>
            <person name="Barry K.W."/>
            <person name="Cichocki N."/>
            <person name="Veneault-Fourrey C."/>
            <person name="LaButti K."/>
            <person name="Lindquist E.A."/>
            <person name="Lipzen A."/>
            <person name="Lundell T."/>
            <person name="Morin E."/>
            <person name="Murat C."/>
            <person name="Sun H."/>
            <person name="Tunlid A."/>
            <person name="Henrissat B."/>
            <person name="Grigoriev I.V."/>
            <person name="Hibbett D.S."/>
            <person name="Martin F."/>
            <person name="Nordberg H.P."/>
            <person name="Cantor M.N."/>
            <person name="Hua S.X."/>
        </authorList>
    </citation>
    <scope>NUCLEOTIDE SEQUENCE [LARGE SCALE GENOMIC DNA]</scope>
    <source>
        <strain evidence="1 2">MAFF 305830</strain>
    </source>
</reference>
<keyword evidence="2" id="KW-1185">Reference proteome</keyword>
<dbReference type="Proteomes" id="UP000054097">
    <property type="component" value="Unassembled WGS sequence"/>
</dbReference>
<dbReference type="HOGENOM" id="CLU_1305515_0_0_1"/>
<reference evidence="2" key="2">
    <citation type="submission" date="2015-01" db="EMBL/GenBank/DDBJ databases">
        <title>Evolutionary Origins and Diversification of the Mycorrhizal Mutualists.</title>
        <authorList>
            <consortium name="DOE Joint Genome Institute"/>
            <consortium name="Mycorrhizal Genomics Consortium"/>
            <person name="Kohler A."/>
            <person name="Kuo A."/>
            <person name="Nagy L.G."/>
            <person name="Floudas D."/>
            <person name="Copeland A."/>
            <person name="Barry K.W."/>
            <person name="Cichocki N."/>
            <person name="Veneault-Fourrey C."/>
            <person name="LaButti K."/>
            <person name="Lindquist E.A."/>
            <person name="Lipzen A."/>
            <person name="Lundell T."/>
            <person name="Morin E."/>
            <person name="Murat C."/>
            <person name="Riley R."/>
            <person name="Ohm R."/>
            <person name="Sun H."/>
            <person name="Tunlid A."/>
            <person name="Henrissat B."/>
            <person name="Grigoriev I.V."/>
            <person name="Hibbett D.S."/>
            <person name="Martin F."/>
        </authorList>
    </citation>
    <scope>NUCLEOTIDE SEQUENCE [LARGE SCALE GENOMIC DNA]</scope>
    <source>
        <strain evidence="2">MAFF 305830</strain>
    </source>
</reference>
<evidence type="ECO:0000313" key="1">
    <source>
        <dbReference type="EMBL" id="KIM29668.1"/>
    </source>
</evidence>
<proteinExistence type="predicted"/>
<protein>
    <submittedName>
        <fullName evidence="1">Uncharacterized protein</fullName>
    </submittedName>
</protein>
<accession>A0A0C2WU48</accession>
<dbReference type="EMBL" id="KN824287">
    <property type="protein sequence ID" value="KIM29668.1"/>
    <property type="molecule type" value="Genomic_DNA"/>
</dbReference>
<sequence length="211" mass="23853">MPTSPLNPGHIRNVLGSEEAGYQPGGGQLSQYCQACRVLNWRPFRLPPILEGTIRDRNRLVAIARRKYHSASCINCMLHPNQPRRNAFQSRFVDGPLAWRLFLILRAISPQVCFPIPDQQSLLVDWVCWFVTDEDCATDIYPGAPGTRHDRVMRRIGVQHNVYCHSTNKVLTPRSVSKTRSSMLRPVGFVVTQEFGLVVTSAATLSRTILR</sequence>
<organism evidence="1 2">
    <name type="scientific">Serendipita vermifera MAFF 305830</name>
    <dbReference type="NCBI Taxonomy" id="933852"/>
    <lineage>
        <taxon>Eukaryota</taxon>
        <taxon>Fungi</taxon>
        <taxon>Dikarya</taxon>
        <taxon>Basidiomycota</taxon>
        <taxon>Agaricomycotina</taxon>
        <taxon>Agaricomycetes</taxon>
        <taxon>Sebacinales</taxon>
        <taxon>Serendipitaceae</taxon>
        <taxon>Serendipita</taxon>
    </lineage>
</organism>
<name>A0A0C2WU48_SERVB</name>
<evidence type="ECO:0000313" key="2">
    <source>
        <dbReference type="Proteomes" id="UP000054097"/>
    </source>
</evidence>